<dbReference type="Proteomes" id="UP000265366">
    <property type="component" value="Unassembled WGS sequence"/>
</dbReference>
<organism evidence="3 4">
    <name type="scientific">Aurantiacibacter xanthus</name>
    <dbReference type="NCBI Taxonomy" id="1784712"/>
    <lineage>
        <taxon>Bacteria</taxon>
        <taxon>Pseudomonadati</taxon>
        <taxon>Pseudomonadota</taxon>
        <taxon>Alphaproteobacteria</taxon>
        <taxon>Sphingomonadales</taxon>
        <taxon>Erythrobacteraceae</taxon>
        <taxon>Aurantiacibacter</taxon>
    </lineage>
</organism>
<reference evidence="3 4" key="1">
    <citation type="submission" date="2018-08" db="EMBL/GenBank/DDBJ databases">
        <title>Erythrobacter zhengii sp.nov., a bacterium isolated from deep-sea sediment.</title>
        <authorList>
            <person name="Fang C."/>
            <person name="Wu Y.-H."/>
            <person name="Sun C."/>
            <person name="Wang H."/>
            <person name="Cheng H."/>
            <person name="Meng F.-X."/>
            <person name="Wang C.-S."/>
            <person name="Xu X.-W."/>
        </authorList>
    </citation>
    <scope>NUCLEOTIDE SEQUENCE [LARGE SCALE GENOMIC DNA]</scope>
    <source>
        <strain evidence="3 4">CCTCC AB 2015396</strain>
    </source>
</reference>
<dbReference type="SUPFAM" id="SSF141371">
    <property type="entry name" value="PilZ domain-like"/>
    <property type="match status" value="1"/>
</dbReference>
<evidence type="ECO:0000313" key="4">
    <source>
        <dbReference type="Proteomes" id="UP000265366"/>
    </source>
</evidence>
<comment type="caution">
    <text evidence="3">The sequence shown here is derived from an EMBL/GenBank/DDBJ whole genome shotgun (WGS) entry which is preliminary data.</text>
</comment>
<evidence type="ECO:0000313" key="3">
    <source>
        <dbReference type="EMBL" id="RIV90320.1"/>
    </source>
</evidence>
<keyword evidence="1" id="KW-0812">Transmembrane</keyword>
<proteinExistence type="predicted"/>
<gene>
    <name evidence="3" type="ORF">D2V17_04635</name>
</gene>
<dbReference type="EMBL" id="QXFM01000045">
    <property type="protein sequence ID" value="RIV90320.1"/>
    <property type="molecule type" value="Genomic_DNA"/>
</dbReference>
<protein>
    <submittedName>
        <fullName evidence="3">PilZ domain-containing protein</fullName>
    </submittedName>
</protein>
<dbReference type="Pfam" id="PF07238">
    <property type="entry name" value="PilZ"/>
    <property type="match status" value="1"/>
</dbReference>
<keyword evidence="1" id="KW-0472">Membrane</keyword>
<keyword evidence="1" id="KW-1133">Transmembrane helix</keyword>
<evidence type="ECO:0000259" key="2">
    <source>
        <dbReference type="Pfam" id="PF07238"/>
    </source>
</evidence>
<accession>A0A3A1PBE6</accession>
<evidence type="ECO:0000256" key="1">
    <source>
        <dbReference type="SAM" id="Phobius"/>
    </source>
</evidence>
<name>A0A3A1PBE6_9SPHN</name>
<feature type="domain" description="PilZ" evidence="2">
    <location>
        <begin position="48"/>
        <end position="133"/>
    </location>
</feature>
<sequence>MRAKAADSERLKRAPLPLLKQNGRWRSRRSKMLPRVAALSLPAPFIDRRNASRRTFTLSFDAGERPGTTAVAILDLSQTGMRIRSSAKLDIGEQLDVAIPEAGTVSAIIVRSTRLDFENEYGAEFPEPISQAAISAALLAAPALPRPHAEDAAFPEPDVPKLRRRTRVAILGGLTVASWALVGAVGYAIARLV</sequence>
<feature type="transmembrane region" description="Helical" evidence="1">
    <location>
        <begin position="168"/>
        <end position="190"/>
    </location>
</feature>
<dbReference type="OrthoDB" id="9795572at2"/>
<dbReference type="GO" id="GO:0035438">
    <property type="term" value="F:cyclic-di-GMP binding"/>
    <property type="evidence" value="ECO:0007669"/>
    <property type="project" value="InterPro"/>
</dbReference>
<dbReference type="InterPro" id="IPR009875">
    <property type="entry name" value="PilZ_domain"/>
</dbReference>
<dbReference type="AlphaFoldDB" id="A0A3A1PBE6"/>
<keyword evidence="4" id="KW-1185">Reference proteome</keyword>